<protein>
    <submittedName>
        <fullName evidence="3">Acyltransferase</fullName>
    </submittedName>
</protein>
<dbReference type="GO" id="GO:0008374">
    <property type="term" value="F:O-acyltransferase activity"/>
    <property type="evidence" value="ECO:0007669"/>
    <property type="project" value="TreeGrafter"/>
</dbReference>
<organism evidence="3 4">
    <name type="scientific">Lentihominibacter hominis</name>
    <dbReference type="NCBI Taxonomy" id="2763645"/>
    <lineage>
        <taxon>Bacteria</taxon>
        <taxon>Bacillati</taxon>
        <taxon>Bacillota</taxon>
        <taxon>Clostridia</taxon>
        <taxon>Peptostreptococcales</taxon>
        <taxon>Anaerovoracaceae</taxon>
        <taxon>Lentihominibacter</taxon>
    </lineage>
</organism>
<evidence type="ECO:0000256" key="1">
    <source>
        <dbReference type="ARBA" id="ARBA00007274"/>
    </source>
</evidence>
<keyword evidence="2" id="KW-0808">Transferase</keyword>
<dbReference type="InterPro" id="IPR001451">
    <property type="entry name" value="Hexapep"/>
</dbReference>
<dbReference type="GO" id="GO:0005829">
    <property type="term" value="C:cytosol"/>
    <property type="evidence" value="ECO:0007669"/>
    <property type="project" value="TreeGrafter"/>
</dbReference>
<dbReference type="PANTHER" id="PTHR23416:SF23">
    <property type="entry name" value="ACETYLTRANSFERASE C18B11.09C-RELATED"/>
    <property type="match status" value="1"/>
</dbReference>
<comment type="caution">
    <text evidence="3">The sequence shown here is derived from an EMBL/GenBank/DDBJ whole genome shotgun (WGS) entry which is preliminary data.</text>
</comment>
<sequence length="201" mass="22431">MELNNQNGILSGLEMMGDNIRNKLQFCGKSVYFYPLCKMIRAENAKVDDFTRILDYSYIDAGESLIIGKHSMIAWQTIIEGGGKTRIGDRVFVGPGTKILTSTYEFEGLYAAEFIPEECRAFRYGNIVIGDDAYIGSNCVVMPGTHIGEGAVVGANSLVTKDLKPWTIYVGSPCKELKKRSKPSDDIRKKLFNKVDWSNHL</sequence>
<proteinExistence type="inferred from homology"/>
<name>A0A926E811_9FIRM</name>
<accession>A0A926E811</accession>
<dbReference type="EMBL" id="JACRTA010000001">
    <property type="protein sequence ID" value="MBC8567439.1"/>
    <property type="molecule type" value="Genomic_DNA"/>
</dbReference>
<dbReference type="RefSeq" id="WP_187524836.1">
    <property type="nucleotide sequence ID" value="NZ_JACRTA010000001.1"/>
</dbReference>
<evidence type="ECO:0000256" key="2">
    <source>
        <dbReference type="ARBA" id="ARBA00022679"/>
    </source>
</evidence>
<dbReference type="InterPro" id="IPR051159">
    <property type="entry name" value="Hexapeptide_acetyltransf"/>
</dbReference>
<dbReference type="Gene3D" id="2.160.10.10">
    <property type="entry name" value="Hexapeptide repeat proteins"/>
    <property type="match status" value="1"/>
</dbReference>
<reference evidence="3" key="1">
    <citation type="submission" date="2020-08" db="EMBL/GenBank/DDBJ databases">
        <title>Genome public.</title>
        <authorList>
            <person name="Liu C."/>
            <person name="Sun Q."/>
        </authorList>
    </citation>
    <scope>NUCLEOTIDE SEQUENCE</scope>
    <source>
        <strain evidence="3">NSJ-24</strain>
    </source>
</reference>
<dbReference type="AlphaFoldDB" id="A0A926E811"/>
<keyword evidence="4" id="KW-1185">Reference proteome</keyword>
<dbReference type="CDD" id="cd04647">
    <property type="entry name" value="LbH_MAT_like"/>
    <property type="match status" value="1"/>
</dbReference>
<dbReference type="InterPro" id="IPR011004">
    <property type="entry name" value="Trimer_LpxA-like_sf"/>
</dbReference>
<dbReference type="PANTHER" id="PTHR23416">
    <property type="entry name" value="SIALIC ACID SYNTHASE-RELATED"/>
    <property type="match status" value="1"/>
</dbReference>
<dbReference type="Pfam" id="PF00132">
    <property type="entry name" value="Hexapep"/>
    <property type="match status" value="1"/>
</dbReference>
<gene>
    <name evidence="3" type="ORF">H8692_01525</name>
</gene>
<dbReference type="Proteomes" id="UP000610862">
    <property type="component" value="Unassembled WGS sequence"/>
</dbReference>
<dbReference type="SUPFAM" id="SSF51161">
    <property type="entry name" value="Trimeric LpxA-like enzymes"/>
    <property type="match status" value="1"/>
</dbReference>
<evidence type="ECO:0000313" key="3">
    <source>
        <dbReference type="EMBL" id="MBC8567439.1"/>
    </source>
</evidence>
<keyword evidence="3" id="KW-0012">Acyltransferase</keyword>
<evidence type="ECO:0000313" key="4">
    <source>
        <dbReference type="Proteomes" id="UP000610862"/>
    </source>
</evidence>
<comment type="similarity">
    <text evidence="1">Belongs to the transferase hexapeptide repeat family.</text>
</comment>